<feature type="signal peptide" evidence="11">
    <location>
        <begin position="1"/>
        <end position="39"/>
    </location>
</feature>
<evidence type="ECO:0000256" key="5">
    <source>
        <dbReference type="ARBA" id="ARBA00022729"/>
    </source>
</evidence>
<feature type="domain" description="OmpA-like" evidence="12">
    <location>
        <begin position="281"/>
        <end position="397"/>
    </location>
</feature>
<evidence type="ECO:0000313" key="14">
    <source>
        <dbReference type="Proteomes" id="UP000032749"/>
    </source>
</evidence>
<comment type="subcellular location">
    <subcellularLocation>
        <location evidence="1">Cell outer membrane</location>
        <topology evidence="1">Multi-pass membrane protein</topology>
    </subcellularLocation>
</comment>
<dbReference type="GO" id="GO:0009279">
    <property type="term" value="C:cell outer membrane"/>
    <property type="evidence" value="ECO:0007669"/>
    <property type="project" value="UniProtKB-SubCell"/>
</dbReference>
<accession>R4YKQ6</accession>
<dbReference type="Proteomes" id="UP000032749">
    <property type="component" value="Chromosome"/>
</dbReference>
<organism evidence="13 14">
    <name type="scientific">Oleispira antarctica RB-8</name>
    <dbReference type="NCBI Taxonomy" id="698738"/>
    <lineage>
        <taxon>Bacteria</taxon>
        <taxon>Pseudomonadati</taxon>
        <taxon>Pseudomonadota</taxon>
        <taxon>Gammaproteobacteria</taxon>
        <taxon>Oceanospirillales</taxon>
        <taxon>Oceanospirillaceae</taxon>
        <taxon>Oleispira</taxon>
    </lineage>
</organism>
<dbReference type="HOGENOM" id="CLU_741607_0_0_6"/>
<dbReference type="Pfam" id="PF13505">
    <property type="entry name" value="OMP_b-brl"/>
    <property type="match status" value="1"/>
</dbReference>
<keyword evidence="9" id="KW-0998">Cell outer membrane</keyword>
<proteinExistence type="predicted"/>
<dbReference type="AlphaFoldDB" id="R4YKQ6"/>
<sequence>MSFKNLLFKTPLNVSPAALFTGLRAALIASSALSFSANAEWWNEMDAYVGAGIGQSDISPQHVKDQGFTIDDFSQTSWKLTGGLDLNEYISIEAYYSDLGSTDLSPNAEIGYRMAGADAIFHYWAKGEERLPGSIALYAKAGLNHTDTYSRGNVDENDGLRKLFGGLGAEVYLPQKFSVRFEFESYNADASLLSLNLIKRFGFSSKRSTQKEFVAMVEQLPKTAAGPKVAVLLPVVLDSDLDGLLDDEDQCPDTAKNAAVDQFGCVVVENKKAAKRESVISKSVMDGVISNVQFDSNSDNLTQTSKNELDKVAQLLAVSTAVNVEIQAHSDNTGSAIYNKNLSQKRAESVVSYLTDKGIDSSRMSAVGYGEEKPVFDNETKIGRAKNRRVEFILTTN</sequence>
<evidence type="ECO:0000256" key="1">
    <source>
        <dbReference type="ARBA" id="ARBA00004571"/>
    </source>
</evidence>
<keyword evidence="14" id="KW-1185">Reference proteome</keyword>
<evidence type="ECO:0000256" key="10">
    <source>
        <dbReference type="PROSITE-ProRule" id="PRU00473"/>
    </source>
</evidence>
<dbReference type="KEGG" id="oai:OLEAN_C10100"/>
<keyword evidence="4" id="KW-0812">Transmembrane</keyword>
<dbReference type="InterPro" id="IPR050330">
    <property type="entry name" value="Bact_OuterMem_StrucFunc"/>
</dbReference>
<dbReference type="SUPFAM" id="SSF103088">
    <property type="entry name" value="OmpA-like"/>
    <property type="match status" value="1"/>
</dbReference>
<dbReference type="PANTHER" id="PTHR30329:SF21">
    <property type="entry name" value="LIPOPROTEIN YIAD-RELATED"/>
    <property type="match status" value="1"/>
</dbReference>
<dbReference type="GO" id="GO:0015288">
    <property type="term" value="F:porin activity"/>
    <property type="evidence" value="ECO:0007669"/>
    <property type="project" value="UniProtKB-KW"/>
</dbReference>
<dbReference type="InterPro" id="IPR011250">
    <property type="entry name" value="OMP/PagP_B-barrel"/>
</dbReference>
<dbReference type="InterPro" id="IPR027385">
    <property type="entry name" value="Beta-barrel_OMP"/>
</dbReference>
<evidence type="ECO:0000256" key="8">
    <source>
        <dbReference type="ARBA" id="ARBA00023136"/>
    </source>
</evidence>
<dbReference type="Gene3D" id="2.40.160.20">
    <property type="match status" value="1"/>
</dbReference>
<keyword evidence="8 10" id="KW-0472">Membrane</keyword>
<dbReference type="InterPro" id="IPR006664">
    <property type="entry name" value="OMP_bac"/>
</dbReference>
<keyword evidence="3" id="KW-1134">Transmembrane beta strand</keyword>
<evidence type="ECO:0000256" key="9">
    <source>
        <dbReference type="ARBA" id="ARBA00023237"/>
    </source>
</evidence>
<dbReference type="InterPro" id="IPR006665">
    <property type="entry name" value="OmpA-like"/>
</dbReference>
<evidence type="ECO:0000259" key="12">
    <source>
        <dbReference type="PROSITE" id="PS51123"/>
    </source>
</evidence>
<name>R4YKQ6_OLEAN</name>
<dbReference type="GO" id="GO:0006811">
    <property type="term" value="P:monoatomic ion transport"/>
    <property type="evidence" value="ECO:0007669"/>
    <property type="project" value="UniProtKB-KW"/>
</dbReference>
<evidence type="ECO:0000256" key="4">
    <source>
        <dbReference type="ARBA" id="ARBA00022692"/>
    </source>
</evidence>
<dbReference type="Gene3D" id="3.30.1330.60">
    <property type="entry name" value="OmpA-like domain"/>
    <property type="match status" value="1"/>
</dbReference>
<dbReference type="EMBL" id="FO203512">
    <property type="protein sequence ID" value="CCK75186.1"/>
    <property type="molecule type" value="Genomic_DNA"/>
</dbReference>
<dbReference type="InterPro" id="IPR036737">
    <property type="entry name" value="OmpA-like_sf"/>
</dbReference>
<protein>
    <submittedName>
        <fullName evidence="13">Outer membrane protein</fullName>
    </submittedName>
</protein>
<dbReference type="GO" id="GO:0046930">
    <property type="term" value="C:pore complex"/>
    <property type="evidence" value="ECO:0007669"/>
    <property type="project" value="UniProtKB-KW"/>
</dbReference>
<evidence type="ECO:0000256" key="6">
    <source>
        <dbReference type="ARBA" id="ARBA00023065"/>
    </source>
</evidence>
<feature type="chain" id="PRO_5004383723" evidence="11">
    <location>
        <begin position="40"/>
        <end position="397"/>
    </location>
</feature>
<dbReference type="OrthoDB" id="9782229at2"/>
<dbReference type="Pfam" id="PF00691">
    <property type="entry name" value="OmpA"/>
    <property type="match status" value="1"/>
</dbReference>
<evidence type="ECO:0000256" key="2">
    <source>
        <dbReference type="ARBA" id="ARBA00022448"/>
    </source>
</evidence>
<dbReference type="SUPFAM" id="SSF56925">
    <property type="entry name" value="OMPA-like"/>
    <property type="match status" value="1"/>
</dbReference>
<dbReference type="PRINTS" id="PR01021">
    <property type="entry name" value="OMPADOMAIN"/>
</dbReference>
<evidence type="ECO:0000313" key="13">
    <source>
        <dbReference type="EMBL" id="CCK75186.1"/>
    </source>
</evidence>
<dbReference type="STRING" id="698738.OLEAN_C10100"/>
<dbReference type="PANTHER" id="PTHR30329">
    <property type="entry name" value="STATOR ELEMENT OF FLAGELLAR MOTOR COMPLEX"/>
    <property type="match status" value="1"/>
</dbReference>
<keyword evidence="7" id="KW-0626">Porin</keyword>
<dbReference type="PROSITE" id="PS51123">
    <property type="entry name" value="OMPA_2"/>
    <property type="match status" value="1"/>
</dbReference>
<evidence type="ECO:0000256" key="11">
    <source>
        <dbReference type="SAM" id="SignalP"/>
    </source>
</evidence>
<keyword evidence="6" id="KW-0406">Ion transport</keyword>
<evidence type="ECO:0000256" key="3">
    <source>
        <dbReference type="ARBA" id="ARBA00022452"/>
    </source>
</evidence>
<keyword evidence="2" id="KW-0813">Transport</keyword>
<keyword evidence="5 11" id="KW-0732">Signal</keyword>
<reference evidence="13 14" key="1">
    <citation type="journal article" date="2013" name="Nat. Commun.">
        <title>Genome sequence and functional genomic analysis of the oil-degrading bacterium Oleispira antarctica.</title>
        <authorList>
            <person name="Kube M."/>
            <person name="Chernikova T.N."/>
            <person name="Al-Ramahi Y."/>
            <person name="Beloqui A."/>
            <person name="Lopez-Cortez N."/>
            <person name="Guazzaroni M.E."/>
            <person name="Heipieper H.J."/>
            <person name="Klages S."/>
            <person name="Kotsyurbenko O.R."/>
            <person name="Langer I."/>
            <person name="Nechitaylo T.Y."/>
            <person name="Lunsdorf H."/>
            <person name="Fernandez M."/>
            <person name="Juarez S."/>
            <person name="Ciordia S."/>
            <person name="Singer A."/>
            <person name="Kagan O."/>
            <person name="Egorova O."/>
            <person name="Petit P.A."/>
            <person name="Stogios P."/>
            <person name="Kim Y."/>
            <person name="Tchigvintsev A."/>
            <person name="Flick R."/>
            <person name="Denaro R."/>
            <person name="Genovese M."/>
            <person name="Albar J.P."/>
            <person name="Reva O.N."/>
            <person name="Martinez-Gomariz M."/>
            <person name="Tran H."/>
            <person name="Ferrer M."/>
            <person name="Savchenko A."/>
            <person name="Yakunin A.F."/>
            <person name="Yakimov M.M."/>
            <person name="Golyshina O.V."/>
            <person name="Reinhardt R."/>
            <person name="Golyshin P.N."/>
        </authorList>
    </citation>
    <scope>NUCLEOTIDE SEQUENCE [LARGE SCALE GENOMIC DNA]</scope>
</reference>
<gene>
    <name evidence="13" type="ORF">OLEAN_C10100</name>
</gene>
<dbReference type="CDD" id="cd07185">
    <property type="entry name" value="OmpA_C-like"/>
    <property type="match status" value="1"/>
</dbReference>
<evidence type="ECO:0000256" key="7">
    <source>
        <dbReference type="ARBA" id="ARBA00023114"/>
    </source>
</evidence>